<evidence type="ECO:0000256" key="13">
    <source>
        <dbReference type="ARBA" id="ARBA00023043"/>
    </source>
</evidence>
<dbReference type="SUPFAM" id="SSF48403">
    <property type="entry name" value="Ankyrin repeat"/>
    <property type="match status" value="3"/>
</dbReference>
<evidence type="ECO:0000256" key="17">
    <source>
        <dbReference type="SAM" id="Coils"/>
    </source>
</evidence>
<feature type="coiled-coil region" evidence="17">
    <location>
        <begin position="5"/>
        <end position="32"/>
    </location>
</feature>
<dbReference type="CDD" id="cd15728">
    <property type="entry name" value="FYVE_ANFY1"/>
    <property type="match status" value="1"/>
</dbReference>
<dbReference type="SMART" id="SM00225">
    <property type="entry name" value="BTB"/>
    <property type="match status" value="1"/>
</dbReference>
<evidence type="ECO:0000256" key="10">
    <source>
        <dbReference type="ARBA" id="ARBA00022771"/>
    </source>
</evidence>
<comment type="subcellular location">
    <subcellularLocation>
        <location evidence="2">Secreted</location>
    </subcellularLocation>
    <subcellularLocation>
        <location evidence="1">Target cell membrane</location>
    </subcellularLocation>
</comment>
<name>A0A8X6GTA4_TRICU</name>
<evidence type="ECO:0000313" key="20">
    <source>
        <dbReference type="EMBL" id="GFR09419.1"/>
    </source>
</evidence>
<dbReference type="PROSITE" id="PS50088">
    <property type="entry name" value="ANK_REPEAT"/>
    <property type="match status" value="10"/>
</dbReference>
<keyword evidence="4" id="KW-0964">Secreted</keyword>
<feature type="repeat" description="ANK" evidence="15">
    <location>
        <begin position="437"/>
        <end position="469"/>
    </location>
</feature>
<dbReference type="EMBL" id="BMAO01006547">
    <property type="protein sequence ID" value="GFR09419.1"/>
    <property type="molecule type" value="Genomic_DNA"/>
</dbReference>
<feature type="repeat" description="ANK" evidence="15">
    <location>
        <begin position="1019"/>
        <end position="1051"/>
    </location>
</feature>
<organism evidence="20 21">
    <name type="scientific">Trichonephila clavata</name>
    <name type="common">Joro spider</name>
    <name type="synonym">Nephila clavata</name>
    <dbReference type="NCBI Taxonomy" id="2740835"/>
    <lineage>
        <taxon>Eukaryota</taxon>
        <taxon>Metazoa</taxon>
        <taxon>Ecdysozoa</taxon>
        <taxon>Arthropoda</taxon>
        <taxon>Chelicerata</taxon>
        <taxon>Arachnida</taxon>
        <taxon>Araneae</taxon>
        <taxon>Araneomorphae</taxon>
        <taxon>Entelegynae</taxon>
        <taxon>Araneoidea</taxon>
        <taxon>Nephilidae</taxon>
        <taxon>Trichonephila</taxon>
    </lineage>
</organism>
<evidence type="ECO:0000259" key="18">
    <source>
        <dbReference type="PROSITE" id="PS50097"/>
    </source>
</evidence>
<dbReference type="GO" id="GO:0044231">
    <property type="term" value="C:host cell presynaptic membrane"/>
    <property type="evidence" value="ECO:0007669"/>
    <property type="project" value="UniProtKB-KW"/>
</dbReference>
<feature type="repeat" description="ANK" evidence="15">
    <location>
        <begin position="914"/>
        <end position="946"/>
    </location>
</feature>
<dbReference type="SUPFAM" id="SSF57903">
    <property type="entry name" value="FYVE/PHD zinc finger"/>
    <property type="match status" value="1"/>
</dbReference>
<feature type="repeat" description="ANK" evidence="15">
    <location>
        <begin position="881"/>
        <end position="913"/>
    </location>
</feature>
<dbReference type="SMART" id="SM00064">
    <property type="entry name" value="FYVE"/>
    <property type="match status" value="1"/>
</dbReference>
<dbReference type="PRINTS" id="PR01415">
    <property type="entry name" value="ANKYRIN"/>
</dbReference>
<dbReference type="Pfam" id="PF12796">
    <property type="entry name" value="Ank_2"/>
    <property type="match status" value="6"/>
</dbReference>
<evidence type="ECO:0000256" key="16">
    <source>
        <dbReference type="PROSITE-ProRule" id="PRU00091"/>
    </source>
</evidence>
<keyword evidence="17" id="KW-0175">Coiled coil</keyword>
<evidence type="ECO:0000256" key="4">
    <source>
        <dbReference type="ARBA" id="ARBA00022525"/>
    </source>
</evidence>
<keyword evidence="14" id="KW-1053">Target membrane</keyword>
<feature type="domain" description="FYVE-type" evidence="19">
    <location>
        <begin position="1080"/>
        <end position="1140"/>
    </location>
</feature>
<dbReference type="InterPro" id="IPR017455">
    <property type="entry name" value="Znf_FYVE-rel"/>
</dbReference>
<evidence type="ECO:0000256" key="9">
    <source>
        <dbReference type="ARBA" id="ARBA00022737"/>
    </source>
</evidence>
<dbReference type="InterPro" id="IPR011011">
    <property type="entry name" value="Znf_FYVE_PHD"/>
</dbReference>
<keyword evidence="5" id="KW-0472">Membrane</keyword>
<dbReference type="GO" id="GO:0090729">
    <property type="term" value="F:toxin activity"/>
    <property type="evidence" value="ECO:0007669"/>
    <property type="project" value="UniProtKB-KW"/>
</dbReference>
<dbReference type="CDD" id="cd18501">
    <property type="entry name" value="BACK_ANKFY1_Rank5"/>
    <property type="match status" value="1"/>
</dbReference>
<dbReference type="InterPro" id="IPR013083">
    <property type="entry name" value="Znf_RING/FYVE/PHD"/>
</dbReference>
<dbReference type="InterPro" id="IPR000210">
    <property type="entry name" value="BTB/POZ_dom"/>
</dbReference>
<dbReference type="InterPro" id="IPR011333">
    <property type="entry name" value="SKP1/BTB/POZ_sf"/>
</dbReference>
<evidence type="ECO:0000256" key="14">
    <source>
        <dbReference type="ARBA" id="ARBA00023298"/>
    </source>
</evidence>
<evidence type="ECO:0000256" key="5">
    <source>
        <dbReference type="ARBA" id="ARBA00022537"/>
    </source>
</evidence>
<dbReference type="GO" id="GO:0006887">
    <property type="term" value="P:exocytosis"/>
    <property type="evidence" value="ECO:0007669"/>
    <property type="project" value="UniProtKB-KW"/>
</dbReference>
<evidence type="ECO:0000259" key="19">
    <source>
        <dbReference type="PROSITE" id="PS50178"/>
    </source>
</evidence>
<keyword evidence="9" id="KW-0677">Repeat</keyword>
<feature type="repeat" description="ANK" evidence="15">
    <location>
        <begin position="630"/>
        <end position="662"/>
    </location>
</feature>
<dbReference type="FunFam" id="3.30.40.10:FF:000104">
    <property type="entry name" value="Ankyrin repeat and FYVE domain-containing 1"/>
    <property type="match status" value="1"/>
</dbReference>
<keyword evidence="13 15" id="KW-0040">ANK repeat</keyword>
<evidence type="ECO:0000256" key="15">
    <source>
        <dbReference type="PROSITE-ProRule" id="PRU00023"/>
    </source>
</evidence>
<dbReference type="InterPro" id="IPR002110">
    <property type="entry name" value="Ankyrin_rpt"/>
</dbReference>
<dbReference type="PROSITE" id="PS50178">
    <property type="entry name" value="ZF_FYVE"/>
    <property type="match status" value="1"/>
</dbReference>
<dbReference type="Gene3D" id="1.25.40.20">
    <property type="entry name" value="Ankyrin repeat-containing domain"/>
    <property type="match status" value="5"/>
</dbReference>
<dbReference type="Gene3D" id="3.30.40.10">
    <property type="entry name" value="Zinc/RING finger domain, C3HC4 (zinc finger)"/>
    <property type="match status" value="1"/>
</dbReference>
<proteinExistence type="predicted"/>
<comment type="caution">
    <text evidence="20">The sequence shown here is derived from an EMBL/GenBank/DDBJ whole genome shotgun (WGS) entry which is preliminary data.</text>
</comment>
<keyword evidence="11" id="KW-0862">Zinc</keyword>
<feature type="repeat" description="ANK" evidence="15">
    <location>
        <begin position="253"/>
        <end position="285"/>
    </location>
</feature>
<dbReference type="PANTHER" id="PTHR24198">
    <property type="entry name" value="ANKYRIN REPEAT AND PROTEIN KINASE DOMAIN-CONTAINING PROTEIN"/>
    <property type="match status" value="1"/>
</dbReference>
<keyword evidence="7" id="KW-0528">Neurotoxin</keyword>
<feature type="domain" description="BTB" evidence="18">
    <location>
        <begin position="66"/>
        <end position="128"/>
    </location>
</feature>
<gene>
    <name evidence="20" type="primary">Ankfy1</name>
    <name evidence="20" type="ORF">TNCT_197451</name>
</gene>
<dbReference type="InterPro" id="IPR000306">
    <property type="entry name" value="Znf_FYVE"/>
</dbReference>
<evidence type="ECO:0000256" key="1">
    <source>
        <dbReference type="ARBA" id="ARBA00004175"/>
    </source>
</evidence>
<dbReference type="AlphaFoldDB" id="A0A8X6GTA4"/>
<accession>A0A8X6GTA4</accession>
<dbReference type="PANTHER" id="PTHR24198:SF191">
    <property type="entry name" value="RABANKYRIN-5-LIKE"/>
    <property type="match status" value="1"/>
</dbReference>
<dbReference type="Pfam" id="PF01363">
    <property type="entry name" value="FYVE"/>
    <property type="match status" value="1"/>
</dbReference>
<feature type="repeat" description="ANK" evidence="15">
    <location>
        <begin position="470"/>
        <end position="502"/>
    </location>
</feature>
<keyword evidence="8" id="KW-0479">Metal-binding</keyword>
<protein>
    <submittedName>
        <fullName evidence="20">Rabankyrin-5</fullName>
    </submittedName>
</protein>
<keyword evidence="21" id="KW-1185">Reference proteome</keyword>
<evidence type="ECO:0000256" key="8">
    <source>
        <dbReference type="ARBA" id="ARBA00022723"/>
    </source>
</evidence>
<dbReference type="InterPro" id="IPR049763">
    <property type="entry name" value="ANKFY1_BACK"/>
</dbReference>
<evidence type="ECO:0000256" key="12">
    <source>
        <dbReference type="ARBA" id="ARBA00023028"/>
    </source>
</evidence>
<feature type="repeat" description="ANK" evidence="15">
    <location>
        <begin position="597"/>
        <end position="629"/>
    </location>
</feature>
<evidence type="ECO:0000313" key="21">
    <source>
        <dbReference type="Proteomes" id="UP000887116"/>
    </source>
</evidence>
<dbReference type="Gene3D" id="3.30.710.10">
    <property type="entry name" value="Potassium Channel Kv1.1, Chain A"/>
    <property type="match status" value="1"/>
</dbReference>
<dbReference type="PROSITE" id="PS50097">
    <property type="entry name" value="BTB"/>
    <property type="match status" value="1"/>
</dbReference>
<evidence type="ECO:0000256" key="6">
    <source>
        <dbReference type="ARBA" id="ARBA00022656"/>
    </source>
</evidence>
<evidence type="ECO:0000256" key="11">
    <source>
        <dbReference type="ARBA" id="ARBA00022833"/>
    </source>
</evidence>
<dbReference type="PROSITE" id="PS50297">
    <property type="entry name" value="ANK_REP_REGION"/>
    <property type="match status" value="9"/>
</dbReference>
<dbReference type="InterPro" id="IPR036770">
    <property type="entry name" value="Ankyrin_rpt-contain_sf"/>
</dbReference>
<dbReference type="OrthoDB" id="2306477at2759"/>
<dbReference type="InterPro" id="IPR049764">
    <property type="entry name" value="ANFY1_FYVE"/>
</dbReference>
<dbReference type="GO" id="GO:0044218">
    <property type="term" value="C:other organism cell membrane"/>
    <property type="evidence" value="ECO:0007669"/>
    <property type="project" value="UniProtKB-KW"/>
</dbReference>
<feature type="repeat" description="ANK" evidence="15">
    <location>
        <begin position="745"/>
        <end position="777"/>
    </location>
</feature>
<keyword evidence="12" id="KW-0638">Presynaptic neurotoxin</keyword>
<dbReference type="GO" id="GO:0008270">
    <property type="term" value="F:zinc ion binding"/>
    <property type="evidence" value="ECO:0007669"/>
    <property type="project" value="UniProtKB-KW"/>
</dbReference>
<evidence type="ECO:0000256" key="2">
    <source>
        <dbReference type="ARBA" id="ARBA00004613"/>
    </source>
</evidence>
<evidence type="ECO:0000256" key="3">
    <source>
        <dbReference type="ARBA" id="ARBA00022483"/>
    </source>
</evidence>
<dbReference type="GO" id="GO:0005576">
    <property type="term" value="C:extracellular region"/>
    <property type="evidence" value="ECO:0007669"/>
    <property type="project" value="UniProtKB-SubCell"/>
</dbReference>
<keyword evidence="6" id="KW-0800">Toxin</keyword>
<dbReference type="SUPFAM" id="SSF54695">
    <property type="entry name" value="POZ domain"/>
    <property type="match status" value="1"/>
</dbReference>
<keyword evidence="5" id="KW-1052">Target cell membrane</keyword>
<dbReference type="Pfam" id="PF00651">
    <property type="entry name" value="BTB"/>
    <property type="match status" value="1"/>
</dbReference>
<feature type="repeat" description="ANK" evidence="15">
    <location>
        <begin position="564"/>
        <end position="596"/>
    </location>
</feature>
<evidence type="ECO:0000256" key="7">
    <source>
        <dbReference type="ARBA" id="ARBA00022699"/>
    </source>
</evidence>
<sequence length="1144" mass="126155">MSDEKSKLERRLFLLREEYLKLQNKLAESEKNYSIAAVQAGNVSGDSFIVRLLKTVADLFDKELYSDLTVELDGRTIRAHKFVLSARSNNWGVPDLACVDHLDLTDIPQNIGLTLLKWVYTDELELNKPDNFFLDLMRFAKRFELKSLVDRCENALLSSVNVQNCVKFYQAADEIDAATLKSHCSQLISHHWHDFTSEDFAHMSDSLLYKMFKAKTEFILHTAIKIQREDVVFLFLLEHDSQLVSKVNEFDDQGDIPLDLALSTGQESIAKTLINHKANVNQTDTRGWTLLHRAVNREDEFSALFLIENKALVNVTTPSEKATPLHLVSSFNPKNSSSTVTEGMARVATKLLEYGADPNLQDINGNTCLHRSILSQNAPIFELLLRHEHLDLEIKNAEGQTVLWFALDAGIGGYDDNSFAAKLVKRGCCLDAVCPLNGDTLLHLACRASNEEAGIFLAVHGAKPNLTNNKGEAPLHISCTKGLATFTQVLLQKGANPNLQTTALDTMMNVNVDEDVVYQQTPLHLAILERHENTIQAIIDHKSFSQVNSETGIVVPNFNIKNSKGQTPLSLALELGLFKVAPKLLAGGANIDVTNDEGLTLLHQAIMNQNKEAALFLLENGADFSAKTPENESPLQLAVKRHLPSVVDALCHAGADVNAKDENGDCALWHALESGQEDIASILVKHGCDTNCWGEGPGGCYQTLLHRALDENNESVSCFLIRSGCDMDSPRRPSPEGRGEEEAFDGQSALHLAAAWGLEQVVQTLIEHGADVNLQDSEMKTPLHTAIANQNNVIISLLLSCPALDLSLRDRQGYTPFASAMIFRNNKAAESILSREPRAAEQHDNKGRNFLHLAIQKKDIESILFLLSINVNIHSRVQDSSQATALHLAVETGSEIIVRNLLLAGTEVNDLTPQKQTALHIAALHDHSALCKVLLENGVDFDAVDNNQNNALHIACQKGNLASCRVLLTESQINAEAVNLRGQNPLHVLAQYGKENAAAIFDLFVECMPNYPVDRPDAEGNTPLLLAYINGNGNLCRALVRAGACLGSCNRQGINIFNNQVATKQLLYRLLDFLPKEPPWCEGETCMECGSKFGIKTRKHHCRHCGRVLCGKCSDKDVPILKFALNKPVRVCELCFDVLTVGAI</sequence>
<dbReference type="InterPro" id="IPR049765">
    <property type="entry name" value="ANFY1_BTB_POZ"/>
</dbReference>
<dbReference type="CDD" id="cd18303">
    <property type="entry name" value="BTB_POZ_Rank-5"/>
    <property type="match status" value="1"/>
</dbReference>
<dbReference type="Proteomes" id="UP000887116">
    <property type="component" value="Unassembled WGS sequence"/>
</dbReference>
<keyword evidence="3" id="KW-0268">Exocytosis</keyword>
<keyword evidence="10 16" id="KW-0863">Zinc-finger</keyword>
<reference evidence="20" key="1">
    <citation type="submission" date="2020-07" db="EMBL/GenBank/DDBJ databases">
        <title>Multicomponent nature underlies the extraordinary mechanical properties of spider dragline silk.</title>
        <authorList>
            <person name="Kono N."/>
            <person name="Nakamura H."/>
            <person name="Mori M."/>
            <person name="Yoshida Y."/>
            <person name="Ohtoshi R."/>
            <person name="Malay A.D."/>
            <person name="Moran D.A.P."/>
            <person name="Tomita M."/>
            <person name="Numata K."/>
            <person name="Arakawa K."/>
        </authorList>
    </citation>
    <scope>NUCLEOTIDE SEQUENCE</scope>
</reference>
<dbReference type="SMART" id="SM00248">
    <property type="entry name" value="ANK"/>
    <property type="match status" value="22"/>
</dbReference>